<dbReference type="RefSeq" id="WP_093374000.1">
    <property type="nucleotide sequence ID" value="NZ_FOQA01000022.1"/>
</dbReference>
<evidence type="ECO:0000313" key="2">
    <source>
        <dbReference type="Proteomes" id="UP000199287"/>
    </source>
</evidence>
<gene>
    <name evidence="1" type="ORF">SAMN05192551_1223</name>
</gene>
<dbReference type="STRING" id="69895.SAMN05192551_1223"/>
<reference evidence="2" key="1">
    <citation type="submission" date="2016-10" db="EMBL/GenBank/DDBJ databases">
        <authorList>
            <person name="Varghese N."/>
            <person name="Submissions S."/>
        </authorList>
    </citation>
    <scope>NUCLEOTIDE SEQUENCE [LARGE SCALE GENOMIC DNA]</scope>
    <source>
        <strain evidence="2">Z-7934</strain>
    </source>
</reference>
<dbReference type="AlphaFoldDB" id="A0A1I3I581"/>
<evidence type="ECO:0008006" key="3">
    <source>
        <dbReference type="Google" id="ProtNLM"/>
    </source>
</evidence>
<keyword evidence="2" id="KW-1185">Reference proteome</keyword>
<protein>
    <recommendedName>
        <fullName evidence="3">HEPN domain-containing protein</fullName>
    </recommendedName>
</protein>
<accession>A0A1I3I581</accession>
<sequence>MDGTFITYASNILGETDEGLSGSKIVEYCTPFAVKYNIELPYPSYPFPKGTPNKRTALCKNILAFSKEARFELIKYLCDLPNFKDNDDVRDLRKALIGRFAGYGKVTFEDMELIQETKHWLSDYPDSLKLYEGSLSKYDNEVFERNALDDMRLSFELFLKGVLENGKSLENQIPIIGRKLKEEGVSLELRNMNEKIIDYYSKYQNTYVKHNDNVNRSEIEYIFELTSIMMRFIIRSIG</sequence>
<dbReference type="Proteomes" id="UP000199287">
    <property type="component" value="Unassembled WGS sequence"/>
</dbReference>
<dbReference type="OrthoDB" id="5688165at2"/>
<proteinExistence type="predicted"/>
<organism evidence="1 2">
    <name type="scientific">Tindallia magadiensis</name>
    <dbReference type="NCBI Taxonomy" id="69895"/>
    <lineage>
        <taxon>Bacteria</taxon>
        <taxon>Bacillati</taxon>
        <taxon>Bacillota</taxon>
        <taxon>Clostridia</taxon>
        <taxon>Peptostreptococcales</taxon>
        <taxon>Tindalliaceae</taxon>
        <taxon>Tindallia</taxon>
    </lineage>
</organism>
<name>A0A1I3I581_9FIRM</name>
<evidence type="ECO:0000313" key="1">
    <source>
        <dbReference type="EMBL" id="SFI43030.1"/>
    </source>
</evidence>
<dbReference type="EMBL" id="FOQA01000022">
    <property type="protein sequence ID" value="SFI43030.1"/>
    <property type="molecule type" value="Genomic_DNA"/>
</dbReference>